<evidence type="ECO:0000256" key="1">
    <source>
        <dbReference type="SAM" id="Coils"/>
    </source>
</evidence>
<dbReference type="OrthoDB" id="828248at2"/>
<dbReference type="Proteomes" id="UP000267268">
    <property type="component" value="Chromosome 1"/>
</dbReference>
<evidence type="ECO:0000313" key="3">
    <source>
        <dbReference type="Proteomes" id="UP000267268"/>
    </source>
</evidence>
<proteinExistence type="predicted"/>
<dbReference type="AlphaFoldDB" id="A0A3Q9FND5"/>
<dbReference type="RefSeq" id="WP_126616776.1">
    <property type="nucleotide sequence ID" value="NZ_CP034562.1"/>
</dbReference>
<organism evidence="2 3">
    <name type="scientific">Flammeovirga pectinis</name>
    <dbReference type="NCBI Taxonomy" id="2494373"/>
    <lineage>
        <taxon>Bacteria</taxon>
        <taxon>Pseudomonadati</taxon>
        <taxon>Bacteroidota</taxon>
        <taxon>Cytophagia</taxon>
        <taxon>Cytophagales</taxon>
        <taxon>Flammeovirgaceae</taxon>
        <taxon>Flammeovirga</taxon>
    </lineage>
</organism>
<dbReference type="KEGG" id="fll:EI427_16460"/>
<feature type="coiled-coil region" evidence="1">
    <location>
        <begin position="30"/>
        <end position="64"/>
    </location>
</feature>
<protein>
    <submittedName>
        <fullName evidence="2">Uncharacterized protein</fullName>
    </submittedName>
</protein>
<reference evidence="2 3" key="1">
    <citation type="submission" date="2018-12" db="EMBL/GenBank/DDBJ databases">
        <title>Flammeovirga pectinis sp. nov., isolated from the gut of the Korean scallop, Patinopecten yessoensis.</title>
        <authorList>
            <person name="Bae J.-W."/>
            <person name="Jeong Y.-S."/>
            <person name="Kang W."/>
        </authorList>
    </citation>
    <scope>NUCLEOTIDE SEQUENCE [LARGE SCALE GENOMIC DNA]</scope>
    <source>
        <strain evidence="2 3">L12M1</strain>
    </source>
</reference>
<keyword evidence="3" id="KW-1185">Reference proteome</keyword>
<gene>
    <name evidence="2" type="ORF">EI427_16460</name>
</gene>
<keyword evidence="1" id="KW-0175">Coiled coil</keyword>
<sequence length="65" mass="7350">MSKVQSCPTCGGTSKIKDNDGVIQYESLQSSELEQKIVKLKKAMMKFKEKSEALEEELKQLKAKQ</sequence>
<accession>A0A3Q9FND5</accession>
<name>A0A3Q9FND5_9BACT</name>
<evidence type="ECO:0000313" key="2">
    <source>
        <dbReference type="EMBL" id="AZQ63758.1"/>
    </source>
</evidence>
<dbReference type="EMBL" id="CP034562">
    <property type="protein sequence ID" value="AZQ63758.1"/>
    <property type="molecule type" value="Genomic_DNA"/>
</dbReference>